<evidence type="ECO:0008006" key="3">
    <source>
        <dbReference type="Google" id="ProtNLM"/>
    </source>
</evidence>
<dbReference type="InterPro" id="IPR036396">
    <property type="entry name" value="Cyt_P450_sf"/>
</dbReference>
<protein>
    <recommendedName>
        <fullName evidence="3">Cytochrome P450</fullName>
    </recommendedName>
</protein>
<name>A0A1A2SL86_9MYCO</name>
<dbReference type="EMBL" id="LZJS01000031">
    <property type="protein sequence ID" value="OBH64944.1"/>
    <property type="molecule type" value="Genomic_DNA"/>
</dbReference>
<dbReference type="GO" id="GO:0016705">
    <property type="term" value="F:oxidoreductase activity, acting on paired donors, with incorporation or reduction of molecular oxygen"/>
    <property type="evidence" value="ECO:0007669"/>
    <property type="project" value="InterPro"/>
</dbReference>
<dbReference type="GO" id="GO:0020037">
    <property type="term" value="F:heme binding"/>
    <property type="evidence" value="ECO:0007669"/>
    <property type="project" value="InterPro"/>
</dbReference>
<dbReference type="Proteomes" id="UP000093861">
    <property type="component" value="Unassembled WGS sequence"/>
</dbReference>
<comment type="caution">
    <text evidence="1">The sequence shown here is derived from an EMBL/GenBank/DDBJ whole genome shotgun (WGS) entry which is preliminary data.</text>
</comment>
<gene>
    <name evidence="1" type="ORF">A5685_19620</name>
</gene>
<sequence length="84" mass="9204">MTVLDSPIQFFGADAVQDPYPLYDQMRAVAPVHRIGNSAFYAVCGWDAVMEAGERVDDFSSNLTATMVYHDDGTITPFELGAAR</sequence>
<evidence type="ECO:0000313" key="2">
    <source>
        <dbReference type="Proteomes" id="UP000093861"/>
    </source>
</evidence>
<dbReference type="GO" id="GO:0004497">
    <property type="term" value="F:monooxygenase activity"/>
    <property type="evidence" value="ECO:0007669"/>
    <property type="project" value="InterPro"/>
</dbReference>
<dbReference type="AlphaFoldDB" id="A0A1A2SL86"/>
<dbReference type="Gene3D" id="1.10.630.10">
    <property type="entry name" value="Cytochrome P450"/>
    <property type="match status" value="1"/>
</dbReference>
<dbReference type="GO" id="GO:0005506">
    <property type="term" value="F:iron ion binding"/>
    <property type="evidence" value="ECO:0007669"/>
    <property type="project" value="InterPro"/>
</dbReference>
<organism evidence="1 2">
    <name type="scientific">Mycobacterium colombiense</name>
    <dbReference type="NCBI Taxonomy" id="339268"/>
    <lineage>
        <taxon>Bacteria</taxon>
        <taxon>Bacillati</taxon>
        <taxon>Actinomycetota</taxon>
        <taxon>Actinomycetes</taxon>
        <taxon>Mycobacteriales</taxon>
        <taxon>Mycobacteriaceae</taxon>
        <taxon>Mycobacterium</taxon>
        <taxon>Mycobacterium avium complex (MAC)</taxon>
    </lineage>
</organism>
<evidence type="ECO:0000313" key="1">
    <source>
        <dbReference type="EMBL" id="OBH64944.1"/>
    </source>
</evidence>
<accession>A0A1A2SL86</accession>
<reference evidence="1 2" key="1">
    <citation type="submission" date="2016-06" db="EMBL/GenBank/DDBJ databases">
        <authorList>
            <person name="Kjaerup R.B."/>
            <person name="Dalgaard T.S."/>
            <person name="Juul-Madsen H.R."/>
        </authorList>
    </citation>
    <scope>NUCLEOTIDE SEQUENCE [LARGE SCALE GENOMIC DNA]</scope>
    <source>
        <strain evidence="1 2">E2464</strain>
    </source>
</reference>
<proteinExistence type="predicted"/>